<protein>
    <submittedName>
        <fullName evidence="1">Uncharacterized protein</fullName>
    </submittedName>
</protein>
<dbReference type="AlphaFoldDB" id="X1VTV6"/>
<proteinExistence type="predicted"/>
<evidence type="ECO:0000313" key="1">
    <source>
        <dbReference type="EMBL" id="GAJ24487.1"/>
    </source>
</evidence>
<gene>
    <name evidence="1" type="ORF">S12H4_56108</name>
</gene>
<comment type="caution">
    <text evidence="1">The sequence shown here is derived from an EMBL/GenBank/DDBJ whole genome shotgun (WGS) entry which is preliminary data.</text>
</comment>
<reference evidence="1" key="1">
    <citation type="journal article" date="2014" name="Front. Microbiol.">
        <title>High frequency of phylogenetically diverse reductive dehalogenase-homologous genes in deep subseafloor sedimentary metagenomes.</title>
        <authorList>
            <person name="Kawai M."/>
            <person name="Futagami T."/>
            <person name="Toyoda A."/>
            <person name="Takaki Y."/>
            <person name="Nishi S."/>
            <person name="Hori S."/>
            <person name="Arai W."/>
            <person name="Tsubouchi T."/>
            <person name="Morono Y."/>
            <person name="Uchiyama I."/>
            <person name="Ito T."/>
            <person name="Fujiyama A."/>
            <person name="Inagaki F."/>
            <person name="Takami H."/>
        </authorList>
    </citation>
    <scope>NUCLEOTIDE SEQUENCE</scope>
    <source>
        <strain evidence="1">Expedition CK06-06</strain>
    </source>
</reference>
<dbReference type="EMBL" id="BARW01036080">
    <property type="protein sequence ID" value="GAJ24487.1"/>
    <property type="molecule type" value="Genomic_DNA"/>
</dbReference>
<accession>X1VTV6</accession>
<feature type="non-terminal residue" evidence="1">
    <location>
        <position position="1"/>
    </location>
</feature>
<name>X1VTV6_9ZZZZ</name>
<organism evidence="1">
    <name type="scientific">marine sediment metagenome</name>
    <dbReference type="NCBI Taxonomy" id="412755"/>
    <lineage>
        <taxon>unclassified sequences</taxon>
        <taxon>metagenomes</taxon>
        <taxon>ecological metagenomes</taxon>
    </lineage>
</organism>
<sequence>QATITYLLQESGFNIVRVLGAPTLRYNLPVLGKWTWRKDRWWIYRLFDTLLGAFPPLNEWGAIQLFVCTKKEGGK</sequence>